<feature type="chain" id="PRO_5011507104" evidence="1">
    <location>
        <begin position="32"/>
        <end position="518"/>
    </location>
</feature>
<dbReference type="Gene3D" id="3.40.190.10">
    <property type="entry name" value="Periplasmic binding protein-like II"/>
    <property type="match status" value="1"/>
</dbReference>
<dbReference type="STRING" id="258515.SAMN05192585_10585"/>
<dbReference type="Proteomes" id="UP000199182">
    <property type="component" value="Unassembled WGS sequence"/>
</dbReference>
<evidence type="ECO:0000313" key="4">
    <source>
        <dbReference type="Proteomes" id="UP000199182"/>
    </source>
</evidence>
<name>A0A1G9WAG0_9FIRM</name>
<feature type="domain" description="DUF3502" evidence="2">
    <location>
        <begin position="446"/>
        <end position="515"/>
    </location>
</feature>
<evidence type="ECO:0000313" key="3">
    <source>
        <dbReference type="EMBL" id="SDM81206.1"/>
    </source>
</evidence>
<dbReference type="PROSITE" id="PS51257">
    <property type="entry name" value="PROKAR_LIPOPROTEIN"/>
    <property type="match status" value="1"/>
</dbReference>
<dbReference type="InterPro" id="IPR022627">
    <property type="entry name" value="DUF3502"/>
</dbReference>
<evidence type="ECO:0000256" key="1">
    <source>
        <dbReference type="SAM" id="SignalP"/>
    </source>
</evidence>
<protein>
    <submittedName>
        <fullName evidence="3">Carbohydrate ABC transporter substrate-binding protein, CUT1 family</fullName>
    </submittedName>
</protein>
<dbReference type="SUPFAM" id="SSF53850">
    <property type="entry name" value="Periplasmic binding protein-like II"/>
    <property type="match status" value="1"/>
</dbReference>
<dbReference type="RefSeq" id="WP_092638267.1">
    <property type="nucleotide sequence ID" value="NZ_FNID01000005.1"/>
</dbReference>
<organism evidence="3 4">
    <name type="scientific">Acetanaerobacterium elongatum</name>
    <dbReference type="NCBI Taxonomy" id="258515"/>
    <lineage>
        <taxon>Bacteria</taxon>
        <taxon>Bacillati</taxon>
        <taxon>Bacillota</taxon>
        <taxon>Clostridia</taxon>
        <taxon>Eubacteriales</taxon>
        <taxon>Oscillospiraceae</taxon>
        <taxon>Acetanaerobacterium</taxon>
    </lineage>
</organism>
<dbReference type="InterPro" id="IPR006059">
    <property type="entry name" value="SBP"/>
</dbReference>
<reference evidence="3 4" key="1">
    <citation type="submission" date="2016-10" db="EMBL/GenBank/DDBJ databases">
        <authorList>
            <person name="de Groot N.N."/>
        </authorList>
    </citation>
    <scope>NUCLEOTIDE SEQUENCE [LARGE SCALE GENOMIC DNA]</scope>
    <source>
        <strain evidence="3 4">CGMCC 1.5012</strain>
    </source>
</reference>
<keyword evidence="1" id="KW-0732">Signal</keyword>
<accession>A0A1G9WAG0</accession>
<dbReference type="InterPro" id="IPR050490">
    <property type="entry name" value="Bact_solute-bd_prot1"/>
</dbReference>
<dbReference type="AlphaFoldDB" id="A0A1G9WAG0"/>
<dbReference type="EMBL" id="FNID01000005">
    <property type="protein sequence ID" value="SDM81206.1"/>
    <property type="molecule type" value="Genomic_DNA"/>
</dbReference>
<feature type="signal peptide" evidence="1">
    <location>
        <begin position="1"/>
        <end position="31"/>
    </location>
</feature>
<evidence type="ECO:0000259" key="2">
    <source>
        <dbReference type="Pfam" id="PF12010"/>
    </source>
</evidence>
<dbReference type="PANTHER" id="PTHR43649">
    <property type="entry name" value="ARABINOSE-BINDING PROTEIN-RELATED"/>
    <property type="match status" value="1"/>
</dbReference>
<gene>
    <name evidence="3" type="ORF">SAMN05192585_10585</name>
</gene>
<dbReference type="OrthoDB" id="2636783at2"/>
<proteinExistence type="predicted"/>
<sequence>MLKAKRILSVALVLCLAVSMVLTGCSTTPAAAPSGSESAAASSAADSAAAPSAASGEDVKLNVWYVGTAQDQGDRVEQALNKYLKETLKSNIQVNLEELGWNPDYTTKVNNALSTGQDVDLVFTSNWAANVQQNAMDGYFVELSNYLAQYPDIEKILGTDFLNSAKIDGKIFALPCNKEHFHSWGMLLRKDLVDKYKVDVTKIKTMKDLEPIYDQILKGEPGITPIAMEGFDVPGYKLLDWDNISDDDVPGAMYPSTDNSKTKIINQLTAPESVAVYKLMKEYLKKGYISPDAASADGVSNLLKTGKYFSAVQSLKPGKDAEMTASTGIEYVQAQMTPDYCTNRENTGAMMAITKQSKHPDEAMKFLSLLYTDANVLNYIIYGEKDKDYTVNADGTITLVSGSGYASGNGWRMGNQLTTLRLSFEAADKYEQWDKLNKSAPSLYSVGFMFNKSNNDIQTQVANCKAVTQEYFRTLLSGQSKDVDKDVAAMDAKFKTAGVDKLLAEMQKQFDEWAKAKK</sequence>
<dbReference type="Pfam" id="PF12010">
    <property type="entry name" value="DUF3502"/>
    <property type="match status" value="1"/>
</dbReference>
<keyword evidence="4" id="KW-1185">Reference proteome</keyword>
<dbReference type="Pfam" id="PF01547">
    <property type="entry name" value="SBP_bac_1"/>
    <property type="match status" value="1"/>
</dbReference>
<dbReference type="PANTHER" id="PTHR43649:SF17">
    <property type="entry name" value="ABC TRANSPORTER SOLUTE BINDING PROTEIN-SUGAR TRANSPORT"/>
    <property type="match status" value="1"/>
</dbReference>